<dbReference type="Pfam" id="PF14559">
    <property type="entry name" value="TPR_19"/>
    <property type="match status" value="1"/>
</dbReference>
<feature type="transmembrane region" description="Helical" evidence="1">
    <location>
        <begin position="281"/>
        <end position="299"/>
    </location>
</feature>
<feature type="transmembrane region" description="Helical" evidence="1">
    <location>
        <begin position="12"/>
        <end position="34"/>
    </location>
</feature>
<feature type="transmembrane region" description="Helical" evidence="1">
    <location>
        <begin position="158"/>
        <end position="177"/>
    </location>
</feature>
<sequence>MNKKPFFRLSDWIAFGVTFVISLTVYTLTLQPTVGLEDSGELIVASDYLGVPHPPGYPIWSLLTWAFQWVFHKVTYHGYPNPAWAVNFFSAFTGAAACAVLALLVSRSGMDFLRNLKKETEVLGEKTESLFCCVAGIAAGLLLAFSQGLWSQSVIAEVYAPNILFQTAVLLFLYRWMCEPDNPRPLFLMAFVFGLGLTNHQTLLFMGAAIGVGVLVRNLKLARDFIIVGLFYVLMLIINKFGPEAWAWNRGWDHASFWVWSVYAVMIPVLGLFLPNGKTVCATYLLMLLGLSFYLYMPFSSDQNPPINWGYPRTWEGLMHAITRGQYEKVTLANVFSTTFLLQVGAYLRDLRAQFLGPIAALAILPFFAVRWLGKKNNFWLLTTAAAFVGVGILFIILQNPKIDLQTLFIARVQYIQSHAVYAIWIGYGLLLLMGGLDTLLSVIARKLFSEDGSRSNVDSVLRIITLLGVAMVFLLPFSLVAKNYFSRQQEKVVGGSEQNGHDFGWQFGNWQLRGVEGIKEDLWYYCGRDQEKFDEEWEKYPNPDYPPPMGTNAIFFGGTDPGRFVPTYMIYCPQVRSDVYLITQNALADNTYMAVMRDLYGDQIWIPSQQDSNHAFQEYVQGVQSGRINAGADVKTADGRVQVQGVAGVMQINGILCRQIFDHNQYITEEKTDESTRQSGAAVVPADPVGPDGKLRQRDFYVEESYVIPWMYPYLTPHGLIMKINNKPTPITREMIKNDQEFWGWYVDRLVNDRKFQRDIVARKSFSKLRSAIAGLYSARGHIQEAELAFRQAVALYPLSPEAVFRLADLYMRLKRFDEAREVIETFAAQDKHHDRTGAFLDQIDQVKTMSARKDELEQTIKDAKGASLDISQAFELISLYSALQEQAELRSMVNRVLSAQLPPQIKLQLAQQLAQMRRFDIAEVALVKYLAAKPDDTRIWIELAVVRMTLGHIPQALSALETAVEKGGDSARNQISKDARFRPLYSNPQFRSLVPAQAPKKTMQFNNLF</sequence>
<keyword evidence="1" id="KW-1133">Transmembrane helix</keyword>
<dbReference type="Pfam" id="PF13432">
    <property type="entry name" value="TPR_16"/>
    <property type="match status" value="1"/>
</dbReference>
<dbReference type="SMART" id="SM00028">
    <property type="entry name" value="TPR"/>
    <property type="match status" value="4"/>
</dbReference>
<feature type="transmembrane region" description="Helical" evidence="1">
    <location>
        <begin position="461"/>
        <end position="482"/>
    </location>
</feature>
<accession>A0A6P1M2A1</accession>
<keyword evidence="1" id="KW-0812">Transmembrane</keyword>
<reference evidence="2 3" key="1">
    <citation type="submission" date="2020-01" db="EMBL/GenBank/DDBJ databases">
        <title>Ponticoccus aerotolerans gen. nov., sp. nov., an anaerobic bacterium and proposal of Ponticoccusceae fam. nov., Ponticoccusles ord. nov. and Ponticoccuse classis nov. in the phylum Kiritimatiellaeota.</title>
        <authorList>
            <person name="Zhou L.Y."/>
            <person name="Du Z.J."/>
        </authorList>
    </citation>
    <scope>NUCLEOTIDE SEQUENCE [LARGE SCALE GENOMIC DNA]</scope>
    <source>
        <strain evidence="2 3">S-5007</strain>
    </source>
</reference>
<protein>
    <submittedName>
        <fullName evidence="2">DUF2723 domain-containing protein</fullName>
    </submittedName>
</protein>
<organism evidence="2 3">
    <name type="scientific">Tichowtungia aerotolerans</name>
    <dbReference type="NCBI Taxonomy" id="2697043"/>
    <lineage>
        <taxon>Bacteria</taxon>
        <taxon>Pseudomonadati</taxon>
        <taxon>Kiritimatiellota</taxon>
        <taxon>Tichowtungiia</taxon>
        <taxon>Tichowtungiales</taxon>
        <taxon>Tichowtungiaceae</taxon>
        <taxon>Tichowtungia</taxon>
    </lineage>
</organism>
<keyword evidence="1" id="KW-0472">Membrane</keyword>
<dbReference type="EMBL" id="CP047593">
    <property type="protein sequence ID" value="QHI67957.1"/>
    <property type="molecule type" value="Genomic_DNA"/>
</dbReference>
<evidence type="ECO:0000313" key="3">
    <source>
        <dbReference type="Proteomes" id="UP000464954"/>
    </source>
</evidence>
<name>A0A6P1M2A1_9BACT</name>
<dbReference type="InterPro" id="IPR019734">
    <property type="entry name" value="TPR_rpt"/>
</dbReference>
<dbReference type="Gene3D" id="1.25.40.10">
    <property type="entry name" value="Tetratricopeptide repeat domain"/>
    <property type="match status" value="2"/>
</dbReference>
<dbReference type="PANTHER" id="PTHR16214">
    <property type="entry name" value="TRANSMEMBRANE PROTEIN 260"/>
    <property type="match status" value="1"/>
</dbReference>
<dbReference type="InterPro" id="IPR021280">
    <property type="entry name" value="TMEM260-like"/>
</dbReference>
<dbReference type="KEGG" id="taer:GT409_00335"/>
<feature type="transmembrane region" description="Helical" evidence="1">
    <location>
        <begin position="419"/>
        <end position="441"/>
    </location>
</feature>
<dbReference type="RefSeq" id="WP_160625991.1">
    <property type="nucleotide sequence ID" value="NZ_CP047593.1"/>
</dbReference>
<dbReference type="SUPFAM" id="SSF48452">
    <property type="entry name" value="TPR-like"/>
    <property type="match status" value="1"/>
</dbReference>
<gene>
    <name evidence="2" type="ORF">GT409_00335</name>
</gene>
<feature type="transmembrane region" description="Helical" evidence="1">
    <location>
        <begin position="355"/>
        <end position="373"/>
    </location>
</feature>
<proteinExistence type="predicted"/>
<feature type="transmembrane region" description="Helical" evidence="1">
    <location>
        <begin position="379"/>
        <end position="398"/>
    </location>
</feature>
<feature type="transmembrane region" description="Helical" evidence="1">
    <location>
        <begin position="225"/>
        <end position="243"/>
    </location>
</feature>
<feature type="transmembrane region" description="Helical" evidence="1">
    <location>
        <begin position="54"/>
        <end position="71"/>
    </location>
</feature>
<feature type="transmembrane region" description="Helical" evidence="1">
    <location>
        <begin position="83"/>
        <end position="107"/>
    </location>
</feature>
<keyword evidence="3" id="KW-1185">Reference proteome</keyword>
<feature type="transmembrane region" description="Helical" evidence="1">
    <location>
        <begin position="255"/>
        <end position="274"/>
    </location>
</feature>
<dbReference type="Pfam" id="PF11028">
    <property type="entry name" value="TMEM260-like"/>
    <property type="match status" value="1"/>
</dbReference>
<dbReference type="Proteomes" id="UP000464954">
    <property type="component" value="Chromosome"/>
</dbReference>
<dbReference type="InterPro" id="IPR011990">
    <property type="entry name" value="TPR-like_helical_dom_sf"/>
</dbReference>
<evidence type="ECO:0000256" key="1">
    <source>
        <dbReference type="SAM" id="Phobius"/>
    </source>
</evidence>
<feature type="transmembrane region" description="Helical" evidence="1">
    <location>
        <begin position="127"/>
        <end position="146"/>
    </location>
</feature>
<dbReference type="AlphaFoldDB" id="A0A6P1M2A1"/>
<dbReference type="InterPro" id="IPR052724">
    <property type="entry name" value="GT117_domain-containing"/>
</dbReference>
<dbReference type="PANTHER" id="PTHR16214:SF3">
    <property type="entry name" value="TRANSMEMBRANE PROTEIN 260"/>
    <property type="match status" value="1"/>
</dbReference>
<feature type="transmembrane region" description="Helical" evidence="1">
    <location>
        <begin position="189"/>
        <end position="216"/>
    </location>
</feature>
<evidence type="ECO:0000313" key="2">
    <source>
        <dbReference type="EMBL" id="QHI67957.1"/>
    </source>
</evidence>